<gene>
    <name evidence="3" type="ORF">MKP09_21010</name>
</gene>
<dbReference type="PANTHER" id="PTHR43695">
    <property type="entry name" value="PUTATIVE (AFU_ORTHOLOGUE AFUA_2G17250)-RELATED"/>
    <property type="match status" value="1"/>
</dbReference>
<dbReference type="RefSeq" id="WP_240832231.1">
    <property type="nucleotide sequence ID" value="NZ_JAKWBL010000004.1"/>
</dbReference>
<organism evidence="3 4">
    <name type="scientific">Niabella ginsengisoli</name>
    <dbReference type="NCBI Taxonomy" id="522298"/>
    <lineage>
        <taxon>Bacteria</taxon>
        <taxon>Pseudomonadati</taxon>
        <taxon>Bacteroidota</taxon>
        <taxon>Chitinophagia</taxon>
        <taxon>Chitinophagales</taxon>
        <taxon>Chitinophagaceae</taxon>
        <taxon>Niabella</taxon>
    </lineage>
</organism>
<evidence type="ECO:0000313" key="4">
    <source>
        <dbReference type="Proteomes" id="UP001202248"/>
    </source>
</evidence>
<dbReference type="Proteomes" id="UP001202248">
    <property type="component" value="Unassembled WGS sequence"/>
</dbReference>
<dbReference type="PANTHER" id="PTHR43695:SF1">
    <property type="entry name" value="RHAMNOGALACTURONAN ACETYLESTERASE"/>
    <property type="match status" value="1"/>
</dbReference>
<accession>A0ABS9SP96</accession>
<protein>
    <recommendedName>
        <fullName evidence="5">SGNH hydrolase-type esterase domain-containing protein</fullName>
    </recommendedName>
</protein>
<dbReference type="SUPFAM" id="SSF52266">
    <property type="entry name" value="SGNH hydrolase"/>
    <property type="match status" value="1"/>
</dbReference>
<dbReference type="InterPro" id="IPR036514">
    <property type="entry name" value="SGNH_hydro_sf"/>
</dbReference>
<sequence length="115" mass="12770">MITPVARRRFDSTGKVVGTHDVYAAIVRSVAALEKVPLIDLDKQAQALYQQMSVEASKLLFVHLAPGEHPNYPSGKVDDTHFSELGARKIAQIVLKDIRALLPELSKRIKKPEVK</sequence>
<evidence type="ECO:0000256" key="1">
    <source>
        <dbReference type="ARBA" id="ARBA00008668"/>
    </source>
</evidence>
<evidence type="ECO:0000256" key="2">
    <source>
        <dbReference type="ARBA" id="ARBA00022801"/>
    </source>
</evidence>
<dbReference type="Gene3D" id="3.40.50.1110">
    <property type="entry name" value="SGNH hydrolase"/>
    <property type="match status" value="1"/>
</dbReference>
<comment type="similarity">
    <text evidence="1">Belongs to the 'GDSL' lipolytic enzyme family.</text>
</comment>
<reference evidence="3 4" key="1">
    <citation type="submission" date="2022-02" db="EMBL/GenBank/DDBJ databases">
        <authorList>
            <person name="Min J."/>
        </authorList>
    </citation>
    <scope>NUCLEOTIDE SEQUENCE [LARGE SCALE GENOMIC DNA]</scope>
    <source>
        <strain evidence="3 4">GR10-1</strain>
    </source>
</reference>
<name>A0ABS9SP96_9BACT</name>
<evidence type="ECO:0008006" key="5">
    <source>
        <dbReference type="Google" id="ProtNLM"/>
    </source>
</evidence>
<evidence type="ECO:0000313" key="3">
    <source>
        <dbReference type="EMBL" id="MCH5600223.1"/>
    </source>
</evidence>
<keyword evidence="4" id="KW-1185">Reference proteome</keyword>
<comment type="caution">
    <text evidence="3">The sequence shown here is derived from an EMBL/GenBank/DDBJ whole genome shotgun (WGS) entry which is preliminary data.</text>
</comment>
<keyword evidence="2" id="KW-0378">Hydrolase</keyword>
<proteinExistence type="inferred from homology"/>
<dbReference type="InterPro" id="IPR037459">
    <property type="entry name" value="RhgT-like"/>
</dbReference>
<dbReference type="EMBL" id="JAKWBL010000004">
    <property type="protein sequence ID" value="MCH5600223.1"/>
    <property type="molecule type" value="Genomic_DNA"/>
</dbReference>